<evidence type="ECO:0000256" key="1">
    <source>
        <dbReference type="SAM" id="Phobius"/>
    </source>
</evidence>
<feature type="transmembrane region" description="Helical" evidence="1">
    <location>
        <begin position="12"/>
        <end position="29"/>
    </location>
</feature>
<dbReference type="GeneID" id="61435441"/>
<keyword evidence="1" id="KW-0472">Membrane</keyword>
<dbReference type="Proteomes" id="UP000004828">
    <property type="component" value="Unassembled WGS sequence"/>
</dbReference>
<gene>
    <name evidence="2" type="ORF">ROSINTL182_05721</name>
</gene>
<keyword evidence="1" id="KW-0812">Transmembrane</keyword>
<dbReference type="RefSeq" id="WP_006855858.1">
    <property type="nucleotide sequence ID" value="NZ_LR027880.1"/>
</dbReference>
<reference evidence="2 3" key="1">
    <citation type="submission" date="2009-08" db="EMBL/GenBank/DDBJ databases">
        <authorList>
            <person name="Weinstock G."/>
            <person name="Sodergren E."/>
            <person name="Clifton S."/>
            <person name="Fulton L."/>
            <person name="Fulton B."/>
            <person name="Courtney L."/>
            <person name="Fronick C."/>
            <person name="Harrison M."/>
            <person name="Strong C."/>
            <person name="Farmer C."/>
            <person name="Delahaunty K."/>
            <person name="Markovic C."/>
            <person name="Hall O."/>
            <person name="Minx P."/>
            <person name="Tomlinson C."/>
            <person name="Mitreva M."/>
            <person name="Nelson J."/>
            <person name="Hou S."/>
            <person name="Wollam A."/>
            <person name="Pepin K.H."/>
            <person name="Johnson M."/>
            <person name="Bhonagiri V."/>
            <person name="Nash W.E."/>
            <person name="Warren W."/>
            <person name="Chinwalla A."/>
            <person name="Mardis E.R."/>
            <person name="Wilson R.K."/>
        </authorList>
    </citation>
    <scope>NUCLEOTIDE SEQUENCE [LARGE SCALE GENOMIC DNA]</scope>
    <source>
        <strain evidence="2 3">L1-82</strain>
    </source>
</reference>
<sequence>MIKIIDKGVGTKRVLTLFLIAGTWIIKQFVDDPMILGVCMVMLATPVGSMTAI</sequence>
<organism evidence="2 3">
    <name type="scientific">Roseburia intestinalis L1-82</name>
    <dbReference type="NCBI Taxonomy" id="536231"/>
    <lineage>
        <taxon>Bacteria</taxon>
        <taxon>Bacillati</taxon>
        <taxon>Bacillota</taxon>
        <taxon>Clostridia</taxon>
        <taxon>Lachnospirales</taxon>
        <taxon>Lachnospiraceae</taxon>
        <taxon>Roseburia</taxon>
    </lineage>
</organism>
<accession>C7G754</accession>
<name>C7G754_9FIRM</name>
<protein>
    <submittedName>
        <fullName evidence="2">Uncharacterized protein</fullName>
    </submittedName>
</protein>
<evidence type="ECO:0000313" key="3">
    <source>
        <dbReference type="Proteomes" id="UP000004828"/>
    </source>
</evidence>
<proteinExistence type="predicted"/>
<dbReference type="AlphaFoldDB" id="C7G754"/>
<dbReference type="EMBL" id="ABYJ02000039">
    <property type="protein sequence ID" value="EEV02258.1"/>
    <property type="molecule type" value="Genomic_DNA"/>
</dbReference>
<dbReference type="HOGENOM" id="CLU_3065818_0_0_9"/>
<evidence type="ECO:0000313" key="2">
    <source>
        <dbReference type="EMBL" id="EEV02258.1"/>
    </source>
</evidence>
<comment type="caution">
    <text evidence="2">The sequence shown here is derived from an EMBL/GenBank/DDBJ whole genome shotgun (WGS) entry which is preliminary data.</text>
</comment>
<keyword evidence="1" id="KW-1133">Transmembrane helix</keyword>